<comment type="subcellular location">
    <subcellularLocation>
        <location evidence="1">Membrane</location>
        <topology evidence="1">Single-pass membrane protein</topology>
    </subcellularLocation>
</comment>
<name>A0A5B0E372_9HYPH</name>
<dbReference type="OrthoDB" id="7889197at2"/>
<keyword evidence="5" id="KW-0430">Lectin</keyword>
<feature type="signal peptide" evidence="7">
    <location>
        <begin position="1"/>
        <end position="38"/>
    </location>
</feature>
<sequence>MLHGGRSSPRRQVMSLVQSIKGKSLAVALALAMLPASVAVPQNMQSSAGSLISSLFGATAAKADPWRNSYRRGHQGGWNGGRNWDNRRYHNRNYNNRYYRNYNNGYYRNRNNDATAAIVGGIVGLGLGAAIANSYNQPRYVQPAPQYSYAPAPWSREWYQYCSQRYRSFDPQSGTFQPYNGQRRMCR</sequence>
<feature type="chain" id="PRO_5022858982" description="Lectin-like protein BA14k" evidence="7">
    <location>
        <begin position="39"/>
        <end position="187"/>
    </location>
</feature>
<evidence type="ECO:0000256" key="2">
    <source>
        <dbReference type="ARBA" id="ARBA00010270"/>
    </source>
</evidence>
<evidence type="ECO:0000256" key="5">
    <source>
        <dbReference type="ARBA" id="ARBA00022734"/>
    </source>
</evidence>
<evidence type="ECO:0000256" key="7">
    <source>
        <dbReference type="SAM" id="SignalP"/>
    </source>
</evidence>
<evidence type="ECO:0000256" key="1">
    <source>
        <dbReference type="ARBA" id="ARBA00004167"/>
    </source>
</evidence>
<dbReference type="GO" id="GO:0016020">
    <property type="term" value="C:membrane"/>
    <property type="evidence" value="ECO:0007669"/>
    <property type="project" value="UniProtKB-SubCell"/>
</dbReference>
<comment type="caution">
    <text evidence="8">The sequence shown here is derived from an EMBL/GenBank/DDBJ whole genome shotgun (WGS) entry which is preliminary data.</text>
</comment>
<dbReference type="Pfam" id="PF07886">
    <property type="entry name" value="BA14K"/>
    <property type="match status" value="1"/>
</dbReference>
<keyword evidence="9" id="KW-1185">Reference proteome</keyword>
<reference evidence="8 9" key="1">
    <citation type="submission" date="2019-08" db="EMBL/GenBank/DDBJ databases">
        <title>Aureimonas fodiniaquatilis sp. nov., isolated from a coal mine wastewater.</title>
        <authorList>
            <person name="Kim W."/>
        </authorList>
    </citation>
    <scope>NUCLEOTIDE SEQUENCE [LARGE SCALE GENOMIC DNA]</scope>
    <source>
        <strain evidence="8 9">CAU 1482</strain>
    </source>
</reference>
<keyword evidence="7" id="KW-0732">Signal</keyword>
<gene>
    <name evidence="8" type="ORF">FPY71_05830</name>
</gene>
<evidence type="ECO:0000256" key="3">
    <source>
        <dbReference type="ARBA" id="ARBA00020552"/>
    </source>
</evidence>
<dbReference type="Proteomes" id="UP000324738">
    <property type="component" value="Unassembled WGS sequence"/>
</dbReference>
<keyword evidence="4" id="KW-0472">Membrane</keyword>
<dbReference type="GO" id="GO:0030246">
    <property type="term" value="F:carbohydrate binding"/>
    <property type="evidence" value="ECO:0007669"/>
    <property type="project" value="UniProtKB-KW"/>
</dbReference>
<evidence type="ECO:0000313" key="9">
    <source>
        <dbReference type="Proteomes" id="UP000324738"/>
    </source>
</evidence>
<evidence type="ECO:0000313" key="8">
    <source>
        <dbReference type="EMBL" id="KAA0972595.1"/>
    </source>
</evidence>
<organism evidence="8 9">
    <name type="scientific">Aureimonas fodinaquatilis</name>
    <dbReference type="NCBI Taxonomy" id="2565783"/>
    <lineage>
        <taxon>Bacteria</taxon>
        <taxon>Pseudomonadati</taxon>
        <taxon>Pseudomonadota</taxon>
        <taxon>Alphaproteobacteria</taxon>
        <taxon>Hyphomicrobiales</taxon>
        <taxon>Aurantimonadaceae</taxon>
        <taxon>Aureimonas</taxon>
    </lineage>
</organism>
<protein>
    <recommendedName>
        <fullName evidence="3">Lectin-like protein BA14k</fullName>
    </recommendedName>
</protein>
<dbReference type="InterPro" id="IPR012413">
    <property type="entry name" value="BA14K"/>
</dbReference>
<comment type="function">
    <text evidence="6">Has immunoglobulin-binding and hemagglutination properties, and can bind to mannose. Essential for virulence. May be involved in LPS biosynthesis or polysaccharide transport.</text>
</comment>
<proteinExistence type="inferred from homology"/>
<dbReference type="AlphaFoldDB" id="A0A5B0E372"/>
<keyword evidence="4" id="KW-1003">Cell membrane</keyword>
<comment type="similarity">
    <text evidence="2">Belongs to the BA14k family.</text>
</comment>
<evidence type="ECO:0000256" key="6">
    <source>
        <dbReference type="ARBA" id="ARBA00025321"/>
    </source>
</evidence>
<evidence type="ECO:0000256" key="4">
    <source>
        <dbReference type="ARBA" id="ARBA00022475"/>
    </source>
</evidence>
<accession>A0A5B0E372</accession>
<dbReference type="EMBL" id="VTWH01000001">
    <property type="protein sequence ID" value="KAA0972595.1"/>
    <property type="molecule type" value="Genomic_DNA"/>
</dbReference>